<dbReference type="InterPro" id="IPR050748">
    <property type="entry name" value="Glycosyltrans_8_dom-fam"/>
</dbReference>
<name>A0A506UKJ0_9PROT</name>
<dbReference type="Gene3D" id="3.90.550.10">
    <property type="entry name" value="Spore Coat Polysaccharide Biosynthesis Protein SpsA, Chain A"/>
    <property type="match status" value="1"/>
</dbReference>
<dbReference type="AlphaFoldDB" id="A0A506UKJ0"/>
<dbReference type="InterPro" id="IPR029044">
    <property type="entry name" value="Nucleotide-diphossugar_trans"/>
</dbReference>
<dbReference type="GO" id="GO:0016757">
    <property type="term" value="F:glycosyltransferase activity"/>
    <property type="evidence" value="ECO:0007669"/>
    <property type="project" value="UniProtKB-KW"/>
</dbReference>
<sequence length="323" mass="37136">MLARNLPASQTTEKVVENCPIVMGFDLKYARAGFTVMQSVLETTPDAQFCAFNVLHDGLPDFAQRLGHLLFDGPRSSITFIDVRPHFDHLELFETRHLSRAMYYRLLIPILFRNAQAVIYLDSDMVCRRNIFAMVDALPPGACLGAVRDNISRGDRARGAMMRDVMDHGPEDMLELSLADYKRDVVGLDNPDRYFNSGMVFFRPSEITDSDVQACFDLCHAPRYCPDQDILNTIFGDRTHLLPERWNYVLTFPETVGLIPDDWMRHHREEEEHAAILHWPGPRKPWRDPSVPQAEVFLEMGRRLDERLQEVAPEFFKDVLPAS</sequence>
<keyword evidence="3" id="KW-0479">Metal-binding</keyword>
<evidence type="ECO:0008006" key="6">
    <source>
        <dbReference type="Google" id="ProtNLM"/>
    </source>
</evidence>
<accession>A0A506UKJ0</accession>
<evidence type="ECO:0000256" key="1">
    <source>
        <dbReference type="ARBA" id="ARBA00022676"/>
    </source>
</evidence>
<dbReference type="GO" id="GO:0046872">
    <property type="term" value="F:metal ion binding"/>
    <property type="evidence" value="ECO:0007669"/>
    <property type="project" value="UniProtKB-KW"/>
</dbReference>
<dbReference type="Pfam" id="PF01501">
    <property type="entry name" value="Glyco_transf_8"/>
    <property type="match status" value="1"/>
</dbReference>
<evidence type="ECO:0000256" key="3">
    <source>
        <dbReference type="ARBA" id="ARBA00022723"/>
    </source>
</evidence>
<dbReference type="SUPFAM" id="SSF53448">
    <property type="entry name" value="Nucleotide-diphospho-sugar transferases"/>
    <property type="match status" value="1"/>
</dbReference>
<dbReference type="InterPro" id="IPR002495">
    <property type="entry name" value="Glyco_trans_8"/>
</dbReference>
<reference evidence="4 5" key="1">
    <citation type="submission" date="2019-03" db="EMBL/GenBank/DDBJ databases">
        <title>The complete genome sequence of Neokomagataea sp. Jb2 NBRC113641.</title>
        <authorList>
            <person name="Chua K.-O."/>
            <person name="Chan K.-G."/>
            <person name="See-Too W.-S."/>
        </authorList>
    </citation>
    <scope>NUCLEOTIDE SEQUENCE [LARGE SCALE GENOMIC DNA]</scope>
    <source>
        <strain evidence="4 5">Jb2</strain>
    </source>
</reference>
<protein>
    <recommendedName>
        <fullName evidence="6">Glycosyltransferase family 8 protein</fullName>
    </recommendedName>
</protein>
<comment type="caution">
    <text evidence="4">The sequence shown here is derived from an EMBL/GenBank/DDBJ whole genome shotgun (WGS) entry which is preliminary data.</text>
</comment>
<evidence type="ECO:0000313" key="4">
    <source>
        <dbReference type="EMBL" id="TPW33830.1"/>
    </source>
</evidence>
<organism evidence="4 5">
    <name type="scientific">Oecophyllibacter saccharovorans</name>
    <dbReference type="NCBI Taxonomy" id="2558360"/>
    <lineage>
        <taxon>Bacteria</taxon>
        <taxon>Pseudomonadati</taxon>
        <taxon>Pseudomonadota</taxon>
        <taxon>Alphaproteobacteria</taxon>
        <taxon>Acetobacterales</taxon>
        <taxon>Acetobacteraceae</taxon>
        <taxon>Oecophyllibacter</taxon>
    </lineage>
</organism>
<dbReference type="PANTHER" id="PTHR13778:SF47">
    <property type="entry name" value="LIPOPOLYSACCHARIDE 1,3-GALACTOSYLTRANSFERASE"/>
    <property type="match status" value="1"/>
</dbReference>
<proteinExistence type="predicted"/>
<keyword evidence="2" id="KW-0808">Transferase</keyword>
<evidence type="ECO:0000313" key="5">
    <source>
        <dbReference type="Proteomes" id="UP000315037"/>
    </source>
</evidence>
<gene>
    <name evidence="4" type="ORF">E3202_04330</name>
</gene>
<keyword evidence="5" id="KW-1185">Reference proteome</keyword>
<evidence type="ECO:0000256" key="2">
    <source>
        <dbReference type="ARBA" id="ARBA00022679"/>
    </source>
</evidence>
<dbReference type="PANTHER" id="PTHR13778">
    <property type="entry name" value="GLYCOSYLTRANSFERASE 8 DOMAIN-CONTAINING PROTEIN"/>
    <property type="match status" value="1"/>
</dbReference>
<keyword evidence="1" id="KW-0328">Glycosyltransferase</keyword>
<dbReference type="RefSeq" id="WP_165600552.1">
    <property type="nucleotide sequence ID" value="NZ_SORZ01000002.1"/>
</dbReference>
<dbReference type="EMBL" id="SORZ01000002">
    <property type="protein sequence ID" value="TPW33830.1"/>
    <property type="molecule type" value="Genomic_DNA"/>
</dbReference>
<dbReference type="Proteomes" id="UP000315037">
    <property type="component" value="Unassembled WGS sequence"/>
</dbReference>